<evidence type="ECO:0000313" key="17">
    <source>
        <dbReference type="Proteomes" id="UP000275408"/>
    </source>
</evidence>
<proteinExistence type="predicted"/>
<reference evidence="16 17" key="1">
    <citation type="journal article" date="2018" name="Sci. Rep.">
        <title>Comparative analysis of the Pocillopora damicornis genome highlights role of immune system in coral evolution.</title>
        <authorList>
            <person name="Cunning R."/>
            <person name="Bay R.A."/>
            <person name="Gillette P."/>
            <person name="Baker A.C."/>
            <person name="Traylor-Knowles N."/>
        </authorList>
    </citation>
    <scope>NUCLEOTIDE SEQUENCE [LARGE SCALE GENOMIC DNA]</scope>
    <source>
        <strain evidence="16">RSMAS</strain>
        <tissue evidence="16">Whole animal</tissue>
    </source>
</reference>
<feature type="domain" description="Kazal-like" evidence="15">
    <location>
        <begin position="291"/>
        <end position="338"/>
    </location>
</feature>
<dbReference type="SUPFAM" id="SSF56496">
    <property type="entry name" value="Fibrinogen C-terminal domain-like"/>
    <property type="match status" value="1"/>
</dbReference>
<dbReference type="PROSITE" id="PS51406">
    <property type="entry name" value="FIBRINOGEN_C_2"/>
    <property type="match status" value="1"/>
</dbReference>
<dbReference type="Gene3D" id="3.90.215.10">
    <property type="entry name" value="Gamma Fibrinogen, chain A, domain 1"/>
    <property type="match status" value="1"/>
</dbReference>
<dbReference type="InterPro" id="IPR001881">
    <property type="entry name" value="EGF-like_Ca-bd_dom"/>
</dbReference>
<dbReference type="GO" id="GO:0048731">
    <property type="term" value="P:system development"/>
    <property type="evidence" value="ECO:0007669"/>
    <property type="project" value="UniProtKB-ARBA"/>
</dbReference>
<dbReference type="SMART" id="SM00181">
    <property type="entry name" value="EGF"/>
    <property type="match status" value="3"/>
</dbReference>
<dbReference type="PROSITE" id="PS00010">
    <property type="entry name" value="ASX_HYDROXYL"/>
    <property type="match status" value="2"/>
</dbReference>
<keyword evidence="7" id="KW-1133">Transmembrane helix</keyword>
<evidence type="ECO:0000259" key="15">
    <source>
        <dbReference type="PROSITE" id="PS51465"/>
    </source>
</evidence>
<dbReference type="InterPro" id="IPR049883">
    <property type="entry name" value="NOTCH1_EGF-like"/>
</dbReference>
<dbReference type="GO" id="GO:0005615">
    <property type="term" value="C:extracellular space"/>
    <property type="evidence" value="ECO:0007669"/>
    <property type="project" value="TreeGrafter"/>
</dbReference>
<evidence type="ECO:0000256" key="2">
    <source>
        <dbReference type="ARBA" id="ARBA00022536"/>
    </source>
</evidence>
<keyword evidence="4" id="KW-0732">Signal</keyword>
<evidence type="ECO:0000313" key="16">
    <source>
        <dbReference type="EMBL" id="RMX44615.1"/>
    </source>
</evidence>
<feature type="non-terminal residue" evidence="16">
    <location>
        <position position="1637"/>
    </location>
</feature>
<dbReference type="SMART" id="SM00280">
    <property type="entry name" value="KAZAL"/>
    <property type="match status" value="1"/>
</dbReference>
<dbReference type="PROSITE" id="PS00514">
    <property type="entry name" value="FIBRINOGEN_C_1"/>
    <property type="match status" value="1"/>
</dbReference>
<keyword evidence="8" id="KW-0472">Membrane</keyword>
<evidence type="ECO:0000256" key="5">
    <source>
        <dbReference type="ARBA" id="ARBA00022737"/>
    </source>
</evidence>
<comment type="caution">
    <text evidence="16">The sequence shown here is derived from an EMBL/GenBank/DDBJ whole genome shotgun (WGS) entry which is preliminary data.</text>
</comment>
<dbReference type="InterPro" id="IPR016187">
    <property type="entry name" value="CTDL_fold"/>
</dbReference>
<feature type="domain" description="EGF-like" evidence="12">
    <location>
        <begin position="933"/>
        <end position="974"/>
    </location>
</feature>
<name>A0A3M6TT92_POCDA</name>
<dbReference type="STRING" id="46731.A0A3M6TT92"/>
<dbReference type="SUPFAM" id="SSF57196">
    <property type="entry name" value="EGF/Laminin"/>
    <property type="match status" value="2"/>
</dbReference>
<evidence type="ECO:0000256" key="9">
    <source>
        <dbReference type="ARBA" id="ARBA00023157"/>
    </source>
</evidence>
<dbReference type="CDD" id="cd00104">
    <property type="entry name" value="KAZAL_FS"/>
    <property type="match status" value="1"/>
</dbReference>
<feature type="domain" description="EGF-like" evidence="12">
    <location>
        <begin position="892"/>
        <end position="932"/>
    </location>
</feature>
<dbReference type="GO" id="GO:0048513">
    <property type="term" value="P:animal organ development"/>
    <property type="evidence" value="ECO:0007669"/>
    <property type="project" value="UniProtKB-ARBA"/>
</dbReference>
<gene>
    <name evidence="16" type="ORF">pdam_00002800</name>
</gene>
<dbReference type="InterPro" id="IPR001304">
    <property type="entry name" value="C-type_lectin-like"/>
</dbReference>
<accession>A0A3M6TT92</accession>
<dbReference type="PROSITE" id="PS50041">
    <property type="entry name" value="C_TYPE_LECTIN_2"/>
    <property type="match status" value="1"/>
</dbReference>
<dbReference type="GO" id="GO:0016020">
    <property type="term" value="C:membrane"/>
    <property type="evidence" value="ECO:0007669"/>
    <property type="project" value="UniProtKB-SubCell"/>
</dbReference>
<dbReference type="InterPro" id="IPR000742">
    <property type="entry name" value="EGF"/>
</dbReference>
<dbReference type="PROSITE" id="PS51465">
    <property type="entry name" value="KAZAL_2"/>
    <property type="match status" value="1"/>
</dbReference>
<dbReference type="InterPro" id="IPR002350">
    <property type="entry name" value="Kazal_dom"/>
</dbReference>
<dbReference type="CDD" id="cd00087">
    <property type="entry name" value="FReD"/>
    <property type="match status" value="1"/>
</dbReference>
<keyword evidence="2 11" id="KW-0245">EGF-like domain</keyword>
<dbReference type="SMART" id="SM00179">
    <property type="entry name" value="EGF_CA"/>
    <property type="match status" value="2"/>
</dbReference>
<organism evidence="16 17">
    <name type="scientific">Pocillopora damicornis</name>
    <name type="common">Cauliflower coral</name>
    <name type="synonym">Millepora damicornis</name>
    <dbReference type="NCBI Taxonomy" id="46731"/>
    <lineage>
        <taxon>Eukaryota</taxon>
        <taxon>Metazoa</taxon>
        <taxon>Cnidaria</taxon>
        <taxon>Anthozoa</taxon>
        <taxon>Hexacorallia</taxon>
        <taxon>Scleractinia</taxon>
        <taxon>Astrocoeniina</taxon>
        <taxon>Pocilloporidae</taxon>
        <taxon>Pocillopora</taxon>
    </lineage>
</organism>
<dbReference type="Pfam" id="PF07645">
    <property type="entry name" value="EGF_CA"/>
    <property type="match status" value="2"/>
</dbReference>
<dbReference type="SMART" id="SM00186">
    <property type="entry name" value="FBG"/>
    <property type="match status" value="1"/>
</dbReference>
<dbReference type="InterPro" id="IPR019019">
    <property type="entry name" value="H-type_lectin_domain"/>
</dbReference>
<evidence type="ECO:0000256" key="6">
    <source>
        <dbReference type="ARBA" id="ARBA00022837"/>
    </source>
</evidence>
<dbReference type="InterPro" id="IPR018378">
    <property type="entry name" value="C-type_lectin_CS"/>
</dbReference>
<keyword evidence="10" id="KW-0325">Glycoprotein</keyword>
<evidence type="ECO:0000259" key="12">
    <source>
        <dbReference type="PROSITE" id="PS50026"/>
    </source>
</evidence>
<evidence type="ECO:0000256" key="1">
    <source>
        <dbReference type="ARBA" id="ARBA00004479"/>
    </source>
</evidence>
<dbReference type="InterPro" id="IPR018097">
    <property type="entry name" value="EGF_Ca-bd_CS"/>
</dbReference>
<evidence type="ECO:0000259" key="13">
    <source>
        <dbReference type="PROSITE" id="PS50041"/>
    </source>
</evidence>
<dbReference type="SMART" id="SM00034">
    <property type="entry name" value="CLECT"/>
    <property type="match status" value="1"/>
</dbReference>
<dbReference type="GO" id="GO:0007155">
    <property type="term" value="P:cell adhesion"/>
    <property type="evidence" value="ECO:0007669"/>
    <property type="project" value="InterPro"/>
</dbReference>
<keyword evidence="17" id="KW-1185">Reference proteome</keyword>
<evidence type="ECO:0000256" key="7">
    <source>
        <dbReference type="ARBA" id="ARBA00022989"/>
    </source>
</evidence>
<dbReference type="FunFam" id="3.90.215.10:FF:000001">
    <property type="entry name" value="Tenascin isoform 1"/>
    <property type="match status" value="1"/>
</dbReference>
<feature type="domain" description="C-type lectin" evidence="13">
    <location>
        <begin position="774"/>
        <end position="890"/>
    </location>
</feature>
<keyword evidence="3" id="KW-0812">Transmembrane</keyword>
<dbReference type="Gene3D" id="3.10.100.10">
    <property type="entry name" value="Mannose-Binding Protein A, subunit A"/>
    <property type="match status" value="1"/>
</dbReference>
<dbReference type="InterPro" id="IPR050373">
    <property type="entry name" value="Fibrinogen_C-term_domain"/>
</dbReference>
<dbReference type="CDD" id="cd00054">
    <property type="entry name" value="EGF_CA"/>
    <property type="match status" value="2"/>
</dbReference>
<dbReference type="SUPFAM" id="SSF141086">
    <property type="entry name" value="Agglutinin HPA-like"/>
    <property type="match status" value="2"/>
</dbReference>
<evidence type="ECO:0000256" key="10">
    <source>
        <dbReference type="ARBA" id="ARBA00023180"/>
    </source>
</evidence>
<dbReference type="Proteomes" id="UP000275408">
    <property type="component" value="Unassembled WGS sequence"/>
</dbReference>
<dbReference type="PANTHER" id="PTHR19143">
    <property type="entry name" value="FIBRINOGEN/TENASCIN/ANGIOPOEITIN"/>
    <property type="match status" value="1"/>
</dbReference>
<dbReference type="InterPro" id="IPR036056">
    <property type="entry name" value="Fibrinogen-like_C"/>
</dbReference>
<dbReference type="InterPro" id="IPR014716">
    <property type="entry name" value="Fibrinogen_a/b/g_C_1"/>
</dbReference>
<dbReference type="NCBIfam" id="NF040941">
    <property type="entry name" value="GGGWT_bact"/>
    <property type="match status" value="1"/>
</dbReference>
<dbReference type="InterPro" id="IPR002181">
    <property type="entry name" value="Fibrinogen_a/b/g_C_dom"/>
</dbReference>
<dbReference type="SUPFAM" id="SSF100895">
    <property type="entry name" value="Kazal-type serine protease inhibitors"/>
    <property type="match status" value="2"/>
</dbReference>
<dbReference type="Pfam" id="PF00147">
    <property type="entry name" value="Fibrinogen_C"/>
    <property type="match status" value="1"/>
</dbReference>
<dbReference type="SUPFAM" id="SSF56436">
    <property type="entry name" value="C-type lectin-like"/>
    <property type="match status" value="1"/>
</dbReference>
<protein>
    <submittedName>
        <fullName evidence="16">Uncharacterized protein</fullName>
    </submittedName>
</protein>
<dbReference type="Pfam" id="PF09458">
    <property type="entry name" value="H_lectin"/>
    <property type="match status" value="2"/>
</dbReference>
<feature type="domain" description="Fibrinogen C-terminal" evidence="14">
    <location>
        <begin position="970"/>
        <end position="1186"/>
    </location>
</feature>
<evidence type="ECO:0000256" key="3">
    <source>
        <dbReference type="ARBA" id="ARBA00022692"/>
    </source>
</evidence>
<dbReference type="GO" id="GO:0030246">
    <property type="term" value="F:carbohydrate binding"/>
    <property type="evidence" value="ECO:0007669"/>
    <property type="project" value="InterPro"/>
</dbReference>
<dbReference type="InterPro" id="IPR036058">
    <property type="entry name" value="Kazal_dom_sf"/>
</dbReference>
<dbReference type="FunFam" id="2.10.25.10:FF:000202">
    <property type="entry name" value="Multiple epidermal growth factor-like domains 8"/>
    <property type="match status" value="1"/>
</dbReference>
<dbReference type="InterPro" id="IPR016186">
    <property type="entry name" value="C-type_lectin-like/link_sf"/>
</dbReference>
<evidence type="ECO:0000259" key="14">
    <source>
        <dbReference type="PROSITE" id="PS51406"/>
    </source>
</evidence>
<dbReference type="OrthoDB" id="418245at2759"/>
<sequence>MQVRNGDLTCQYVSFSSKFSGDGTPVRVFASINHGNKSSGIHDIAFIWIEDVTTSRFKACLVQSGKNLESNSTMIDWFAFQGSQTGVSHGHAIFSLFTTGSQCNRVKFTQPFTSIPKIYVTVQHGTLNQVQDAMNIWIANVSTNHFEVCLQESTTFDGLHDKLLVNWMAYEHYPLSWEAKESSAVSFSENENVTFSIPFYSAPVLLTTVIKGGDNNANSDCSVKGPIITWLEEVTTSYFRVCIKDSAGYDGQRSKVLVDYLVIGDLDPCLNVSCKYHSHCVALSPNRSTCACESSCPSYEEQVCASNGRTFTNLCLLKQDICKIRGNYTKYHPGSCIGFPLQKGRHQFPNVPSWAEDHCEPFTSIPKIHVTVQHGTLNQAQDAMNIWIANVSTNYFEVCLQESTTFDGLHDKLLVNWMAYEHCPLSWEAKESSAVNFSENEVPSTRDSYALCKNVTFSIPFYSAPLLITTVINGDGNNANNACSVKGPIITWLEEVTTSYFRVCIKDSAGYDGQRSKKIYVQLTVNHVNYSDSTVVHEATTPWVESVNSTQFTACVTRAGRNDYPSDSFATVDWVAYQGAPSGGVAGEKWFSRWWTGTSCQKVTFAKPPTIFATAKHHRSRLKHDATSLWMEDVSVNSFKICLRELQNFAGVHEDISVNWLAFESLHRPLFSEHSYVNFQNNLSPSGIYNFAFCKDVSFKRSYEKSPTVLVTAKHSIKGGKVAAECNGIVSWIEFITPSRFRICVKELFIQHYDPLLVSYAVLSDVCEEKWKYFNGYCYRKVSSCDSWTNSQGTCAALGANLPSIHSQEENVYVQSLHGGEHSWLGLSDINTEGKFVWSDGTSYDFHYWAEHQPNNFHDEDCVHTLGFLQDHRYEWNDVNCSDCHRFTCKKDFNECSDFFNDCPVNASCVNSDGSYACRCPIGFRLEGKNCSDIDECSSGSFSCHAKAKCVNTPGSYSCICSAGYKGDGKINCNIPTNCAGLYKSGKTTSGVYTIDPDGSGAFDVYCDQTTAGGGWVVFQKRQDGSVDFYRGWTDYKNGFGNLNGEFWLGLDKIHRLTKTKNKLRVDLTDTTGSTAYAEYNMFSVSSERTKYKLSLGTYSGTAGDSLSYHRGYPFSTKDQDNDVDSSNCAVNYKGAWWYVSCHYSNLNGLYHHGKHSSYADGVHWYHWKGHYYSVKRAEMKIRPSGKNPEGNRTMIDWFAFQGSQSGVSHGQIRFNLFTTGSQCKWVTFSQAFSSVPKIHVTVQHGIPNKGQDPMNVWITNVSANRFEVCLQESTTFSGLHDKLSVNWMAFEYYPSVWEAKESSLVKFSENEVPSARDSYALCKSLIFLSFHASEKGKIDIQVTNDDLNSQYVSFSGNFSTDGTLVRVFTSINHGNKSSGVHDLAFIWIENVITSRFKVCFVQSGKNPEGNSTMIDWFAFQGSQSRVSHGQQKKKLCAFSLHIRRFHQFPNIHVTVQHGVPNKRQEAMNVWITNVSANRFEVCLQESTTFSGLHDKLSVNWLAFEYYTSAWEAKESSLVKFSKNEESSARDSYALCKEVSTYYFRVCIKDSAGYDDQRSKVLLDYLVIGDLSAVSNMKNSFKGPDPCSNASCKYHSHCVALSPNRFTCACESSCPSYEEQVCASNGCTFTNLCLLKQ</sequence>
<dbReference type="PROSITE" id="PS01186">
    <property type="entry name" value="EGF_2"/>
    <property type="match status" value="2"/>
</dbReference>
<evidence type="ECO:0000256" key="11">
    <source>
        <dbReference type="PROSITE-ProRule" id="PRU00076"/>
    </source>
</evidence>
<dbReference type="Gene3D" id="2.60.40.2080">
    <property type="match status" value="4"/>
</dbReference>
<keyword evidence="5" id="KW-0677">Repeat</keyword>
<dbReference type="InterPro" id="IPR000152">
    <property type="entry name" value="EGF-type_Asp/Asn_hydroxyl_site"/>
</dbReference>
<comment type="subcellular location">
    <subcellularLocation>
        <location evidence="1">Membrane</location>
        <topology evidence="1">Single-pass type I membrane protein</topology>
    </subcellularLocation>
</comment>
<dbReference type="PANTHER" id="PTHR19143:SF458">
    <property type="entry name" value="FIBRINOGEN C-TERMINAL DOMAIN-CONTAINING PROTEIN-RELATED"/>
    <property type="match status" value="1"/>
</dbReference>
<dbReference type="InterPro" id="IPR020837">
    <property type="entry name" value="Fibrinogen_CS"/>
</dbReference>
<dbReference type="PROSITE" id="PS50026">
    <property type="entry name" value="EGF_3"/>
    <property type="match status" value="2"/>
</dbReference>
<dbReference type="InterPro" id="IPR037221">
    <property type="entry name" value="H-type_lectin_dom_sf"/>
</dbReference>
<dbReference type="EMBL" id="RCHS01002970">
    <property type="protein sequence ID" value="RMX44615.1"/>
    <property type="molecule type" value="Genomic_DNA"/>
</dbReference>
<comment type="caution">
    <text evidence="11">Lacks conserved residue(s) required for the propagation of feature annotation.</text>
</comment>
<dbReference type="GO" id="GO:0005509">
    <property type="term" value="F:calcium ion binding"/>
    <property type="evidence" value="ECO:0007669"/>
    <property type="project" value="InterPro"/>
</dbReference>
<dbReference type="PROSITE" id="PS00615">
    <property type="entry name" value="C_TYPE_LECTIN_1"/>
    <property type="match status" value="1"/>
</dbReference>
<dbReference type="Pfam" id="PF07648">
    <property type="entry name" value="Kazal_2"/>
    <property type="match status" value="2"/>
</dbReference>
<dbReference type="PROSITE" id="PS01187">
    <property type="entry name" value="EGF_CA"/>
    <property type="match status" value="1"/>
</dbReference>
<keyword evidence="6" id="KW-0106">Calcium</keyword>
<evidence type="ECO:0000256" key="4">
    <source>
        <dbReference type="ARBA" id="ARBA00022729"/>
    </source>
</evidence>
<dbReference type="Pfam" id="PF00059">
    <property type="entry name" value="Lectin_C"/>
    <property type="match status" value="1"/>
</dbReference>
<dbReference type="Gene3D" id="3.30.60.30">
    <property type="match status" value="2"/>
</dbReference>
<evidence type="ECO:0000256" key="8">
    <source>
        <dbReference type="ARBA" id="ARBA00023136"/>
    </source>
</evidence>
<keyword evidence="9" id="KW-1015">Disulfide bond</keyword>
<dbReference type="Gene3D" id="2.10.25.10">
    <property type="entry name" value="Laminin"/>
    <property type="match status" value="2"/>
</dbReference>